<evidence type="ECO:0000313" key="2">
    <source>
        <dbReference type="Proteomes" id="UP001060215"/>
    </source>
</evidence>
<accession>A0ACC0IZW8</accession>
<organism evidence="1 2">
    <name type="scientific">Camellia lanceoleosa</name>
    <dbReference type="NCBI Taxonomy" id="1840588"/>
    <lineage>
        <taxon>Eukaryota</taxon>
        <taxon>Viridiplantae</taxon>
        <taxon>Streptophyta</taxon>
        <taxon>Embryophyta</taxon>
        <taxon>Tracheophyta</taxon>
        <taxon>Spermatophyta</taxon>
        <taxon>Magnoliopsida</taxon>
        <taxon>eudicotyledons</taxon>
        <taxon>Gunneridae</taxon>
        <taxon>Pentapetalae</taxon>
        <taxon>asterids</taxon>
        <taxon>Ericales</taxon>
        <taxon>Theaceae</taxon>
        <taxon>Camellia</taxon>
    </lineage>
</organism>
<dbReference type="Proteomes" id="UP001060215">
    <property type="component" value="Chromosome 1"/>
</dbReference>
<reference evidence="1 2" key="1">
    <citation type="journal article" date="2022" name="Plant J.">
        <title>Chromosome-level genome of Camellia lanceoleosa provides a valuable resource for understanding genome evolution and self-incompatibility.</title>
        <authorList>
            <person name="Gong W."/>
            <person name="Xiao S."/>
            <person name="Wang L."/>
            <person name="Liao Z."/>
            <person name="Chang Y."/>
            <person name="Mo W."/>
            <person name="Hu G."/>
            <person name="Li W."/>
            <person name="Zhao G."/>
            <person name="Zhu H."/>
            <person name="Hu X."/>
            <person name="Ji K."/>
            <person name="Xiang X."/>
            <person name="Song Q."/>
            <person name="Yuan D."/>
            <person name="Jin S."/>
            <person name="Zhang L."/>
        </authorList>
    </citation>
    <scope>NUCLEOTIDE SEQUENCE [LARGE SCALE GENOMIC DNA]</scope>
    <source>
        <strain evidence="1">SQ_2022a</strain>
    </source>
</reference>
<protein>
    <submittedName>
        <fullName evidence="1">Uncharacterized protein</fullName>
    </submittedName>
</protein>
<name>A0ACC0IZW8_9ERIC</name>
<proteinExistence type="predicted"/>
<comment type="caution">
    <text evidence="1">The sequence shown here is derived from an EMBL/GenBank/DDBJ whole genome shotgun (WGS) entry which is preliminary data.</text>
</comment>
<evidence type="ECO:0000313" key="1">
    <source>
        <dbReference type="EMBL" id="KAI8030703.1"/>
    </source>
</evidence>
<gene>
    <name evidence="1" type="ORF">LOK49_LG01G00527</name>
</gene>
<sequence length="79" mass="8888">MNSQKKNTTSVIEKKLLDETNNQRERERERERDIVVDLGMENHAAGGGGALLLFQELLMILSCCYCCFCFGACVDKEGN</sequence>
<keyword evidence="2" id="KW-1185">Reference proteome</keyword>
<dbReference type="EMBL" id="CM045758">
    <property type="protein sequence ID" value="KAI8030703.1"/>
    <property type="molecule type" value="Genomic_DNA"/>
</dbReference>